<gene>
    <name evidence="5" type="ORF">AZF00_10980</name>
</gene>
<evidence type="ECO:0000259" key="4">
    <source>
        <dbReference type="Pfam" id="PF05433"/>
    </source>
</evidence>
<dbReference type="GO" id="GO:0019867">
    <property type="term" value="C:outer membrane"/>
    <property type="evidence" value="ECO:0007669"/>
    <property type="project" value="InterPro"/>
</dbReference>
<dbReference type="STRING" id="1470434.AZF00_10980"/>
<evidence type="ECO:0000256" key="2">
    <source>
        <dbReference type="ARBA" id="ARBA00023136"/>
    </source>
</evidence>
<proteinExistence type="predicted"/>
<feature type="domain" description="Glycine zipper 2TM" evidence="4">
    <location>
        <begin position="69"/>
        <end position="107"/>
    </location>
</feature>
<feature type="signal peptide" evidence="3">
    <location>
        <begin position="1"/>
        <end position="19"/>
    </location>
</feature>
<dbReference type="InterPro" id="IPR008816">
    <property type="entry name" value="Gly_zipper_2TM_dom"/>
</dbReference>
<protein>
    <recommendedName>
        <fullName evidence="4">Glycine zipper 2TM domain-containing protein</fullName>
    </recommendedName>
</protein>
<organism evidence="5 6">
    <name type="scientific">Zhongshania aliphaticivorans</name>
    <dbReference type="NCBI Taxonomy" id="1470434"/>
    <lineage>
        <taxon>Bacteria</taxon>
        <taxon>Pseudomonadati</taxon>
        <taxon>Pseudomonadota</taxon>
        <taxon>Gammaproteobacteria</taxon>
        <taxon>Cellvibrionales</taxon>
        <taxon>Spongiibacteraceae</taxon>
        <taxon>Zhongshania</taxon>
    </lineage>
</organism>
<keyword evidence="3" id="KW-0732">Signal</keyword>
<reference evidence="5 6" key="1">
    <citation type="submission" date="2015-12" db="EMBL/GenBank/DDBJ databases">
        <authorList>
            <person name="Shamseldin A."/>
            <person name="Moawad H."/>
            <person name="Abd El-Rahim W.M."/>
            <person name="Sadowsky M.J."/>
        </authorList>
    </citation>
    <scope>NUCLEOTIDE SEQUENCE [LARGE SCALE GENOMIC DNA]</scope>
    <source>
        <strain evidence="5 6">SM2</strain>
    </source>
</reference>
<dbReference type="AlphaFoldDB" id="A0A127M6D6"/>
<keyword evidence="2" id="KW-0472">Membrane</keyword>
<evidence type="ECO:0000313" key="6">
    <source>
        <dbReference type="Proteomes" id="UP000074119"/>
    </source>
</evidence>
<accession>A0A127M6D6</accession>
<evidence type="ECO:0000256" key="1">
    <source>
        <dbReference type="ARBA" id="ARBA00004370"/>
    </source>
</evidence>
<evidence type="ECO:0000313" key="5">
    <source>
        <dbReference type="EMBL" id="AMO68789.1"/>
    </source>
</evidence>
<evidence type="ECO:0000256" key="3">
    <source>
        <dbReference type="SAM" id="SignalP"/>
    </source>
</evidence>
<dbReference type="InterPro" id="IPR051407">
    <property type="entry name" value="Bact_OM_lipoprot/Surf_antigen"/>
</dbReference>
<feature type="chain" id="PRO_5007275089" description="Glycine zipper 2TM domain-containing protein" evidence="3">
    <location>
        <begin position="20"/>
        <end position="170"/>
    </location>
</feature>
<dbReference type="Proteomes" id="UP000074119">
    <property type="component" value="Chromosome"/>
</dbReference>
<dbReference type="RefSeq" id="WP_008249450.1">
    <property type="nucleotide sequence ID" value="NZ_CP014544.1"/>
</dbReference>
<name>A0A127M6D6_9GAMM</name>
<dbReference type="PANTHER" id="PTHR35603:SF2">
    <property type="entry name" value="OUTER MEMBRANE LIPOPROTEIN"/>
    <property type="match status" value="1"/>
</dbReference>
<dbReference type="EMBL" id="CP014544">
    <property type="protein sequence ID" value="AMO68789.1"/>
    <property type="molecule type" value="Genomic_DNA"/>
</dbReference>
<comment type="subcellular location">
    <subcellularLocation>
        <location evidence="1">Membrane</location>
    </subcellularLocation>
</comment>
<dbReference type="KEGG" id="zal:AZF00_10980"/>
<dbReference type="PANTHER" id="PTHR35603">
    <property type="match status" value="1"/>
</dbReference>
<sequence length="170" mass="19274">MLKYSVIPLLALCSAVAQADHRHYSHSTTRLAWVTQVSPIYERISYSVPREQCWQESVSYEHRSNTAPILGAIIGGALGNELGHHKSNKRVGTVVGAVLGASVGSDISRRHQGHHYETVDRCEIQNRYEWREEIVGYNVSYRYQGEIYHTRLPYNPGKQIEIEVNVTPRG</sequence>
<dbReference type="Pfam" id="PF05433">
    <property type="entry name" value="Rick_17kDa_Anti"/>
    <property type="match status" value="1"/>
</dbReference>